<feature type="non-terminal residue" evidence="1">
    <location>
        <position position="1"/>
    </location>
</feature>
<proteinExistence type="predicted"/>
<organism evidence="1 2">
    <name type="scientific">Adineta steineri</name>
    <dbReference type="NCBI Taxonomy" id="433720"/>
    <lineage>
        <taxon>Eukaryota</taxon>
        <taxon>Metazoa</taxon>
        <taxon>Spiralia</taxon>
        <taxon>Gnathifera</taxon>
        <taxon>Rotifera</taxon>
        <taxon>Eurotatoria</taxon>
        <taxon>Bdelloidea</taxon>
        <taxon>Adinetida</taxon>
        <taxon>Adinetidae</taxon>
        <taxon>Adineta</taxon>
    </lineage>
</organism>
<comment type="caution">
    <text evidence="1">The sequence shown here is derived from an EMBL/GenBank/DDBJ whole genome shotgun (WGS) entry which is preliminary data.</text>
</comment>
<name>A0A820PVU4_9BILA</name>
<gene>
    <name evidence="1" type="ORF">OXD698_LOCUS52116</name>
</gene>
<accession>A0A820PVU4</accession>
<evidence type="ECO:0000313" key="1">
    <source>
        <dbReference type="EMBL" id="CAF4412371.1"/>
    </source>
</evidence>
<dbReference type="AlphaFoldDB" id="A0A820PVU4"/>
<dbReference type="EMBL" id="CAJOAZ010027803">
    <property type="protein sequence ID" value="CAF4412371.1"/>
    <property type="molecule type" value="Genomic_DNA"/>
</dbReference>
<dbReference type="Proteomes" id="UP000663844">
    <property type="component" value="Unassembled WGS sequence"/>
</dbReference>
<protein>
    <submittedName>
        <fullName evidence="1">Uncharacterized protein</fullName>
    </submittedName>
</protein>
<reference evidence="1" key="1">
    <citation type="submission" date="2021-02" db="EMBL/GenBank/DDBJ databases">
        <authorList>
            <person name="Nowell W R."/>
        </authorList>
    </citation>
    <scope>NUCLEOTIDE SEQUENCE</scope>
</reference>
<feature type="non-terminal residue" evidence="1">
    <location>
        <position position="158"/>
    </location>
</feature>
<evidence type="ECO:0000313" key="2">
    <source>
        <dbReference type="Proteomes" id="UP000663844"/>
    </source>
</evidence>
<sequence length="158" mass="18633">MNRHEKIVERTKSDMIHVYVIVAEIQMNEYTMKFDTDMAQMEQDQRAALDDKQFNEPMLNIIKQRLQNIDERFRCLYDLKLHFFRANSDNQELDLIHHRSIDILSNKSTKNSCAPTLIQDAIHYLSRKELAFLHRGPTYVSPCQLHDPSSPIIFDLAL</sequence>